<reference evidence="5" key="1">
    <citation type="submission" date="2016-06" db="UniProtKB">
        <authorList>
            <consortium name="WormBaseParasite"/>
        </authorList>
    </citation>
    <scope>IDENTIFICATION</scope>
</reference>
<dbReference type="EMBL" id="UYWY01002662">
    <property type="protein sequence ID" value="VDM28278.1"/>
    <property type="molecule type" value="Genomic_DNA"/>
</dbReference>
<keyword evidence="2" id="KW-0472">Membrane</keyword>
<evidence type="ECO:0000256" key="2">
    <source>
        <dbReference type="SAM" id="Phobius"/>
    </source>
</evidence>
<evidence type="ECO:0000313" key="5">
    <source>
        <dbReference type="WBParaSite" id="TCNE_0000256701-mRNA-1"/>
    </source>
</evidence>
<dbReference type="AlphaFoldDB" id="A0A183U247"/>
<dbReference type="Proteomes" id="UP000050794">
    <property type="component" value="Unassembled WGS sequence"/>
</dbReference>
<feature type="transmembrane region" description="Helical" evidence="2">
    <location>
        <begin position="48"/>
        <end position="67"/>
    </location>
</feature>
<protein>
    <submittedName>
        <fullName evidence="5">WGR domain-containing protein</fullName>
    </submittedName>
</protein>
<keyword evidence="2" id="KW-1133">Transmembrane helix</keyword>
<reference evidence="3 4" key="2">
    <citation type="submission" date="2018-11" db="EMBL/GenBank/DDBJ databases">
        <authorList>
            <consortium name="Pathogen Informatics"/>
        </authorList>
    </citation>
    <scope>NUCLEOTIDE SEQUENCE [LARGE SCALE GENOMIC DNA]</scope>
</reference>
<organism evidence="4 5">
    <name type="scientific">Toxocara canis</name>
    <name type="common">Canine roundworm</name>
    <dbReference type="NCBI Taxonomy" id="6265"/>
    <lineage>
        <taxon>Eukaryota</taxon>
        <taxon>Metazoa</taxon>
        <taxon>Ecdysozoa</taxon>
        <taxon>Nematoda</taxon>
        <taxon>Chromadorea</taxon>
        <taxon>Rhabditida</taxon>
        <taxon>Spirurina</taxon>
        <taxon>Ascaridomorpha</taxon>
        <taxon>Ascaridoidea</taxon>
        <taxon>Toxocaridae</taxon>
        <taxon>Toxocara</taxon>
    </lineage>
</organism>
<feature type="region of interest" description="Disordered" evidence="1">
    <location>
        <begin position="72"/>
        <end position="98"/>
    </location>
</feature>
<sequence length="110" mass="12121">MVYKIVWDGGRVRSYGKVTNLKSAPACFRFVLQKFDVREGFVTRRIEWSLIVMIILITLIRLALAAFSNRASRLGSNSSGPVHAASTADQTSSPSGRPTSFFAYLEASFG</sequence>
<evidence type="ECO:0000256" key="1">
    <source>
        <dbReference type="SAM" id="MobiDB-lite"/>
    </source>
</evidence>
<gene>
    <name evidence="3" type="ORF">TCNE_LOCUS2567</name>
</gene>
<feature type="compositionally biased region" description="Polar residues" evidence="1">
    <location>
        <begin position="87"/>
        <end position="98"/>
    </location>
</feature>
<name>A0A183U247_TOXCA</name>
<dbReference type="WBParaSite" id="TCNE_0000256701-mRNA-1">
    <property type="protein sequence ID" value="TCNE_0000256701-mRNA-1"/>
    <property type="gene ID" value="TCNE_0000256701"/>
</dbReference>
<keyword evidence="2" id="KW-0812">Transmembrane</keyword>
<proteinExistence type="predicted"/>
<evidence type="ECO:0000313" key="4">
    <source>
        <dbReference type="Proteomes" id="UP000050794"/>
    </source>
</evidence>
<keyword evidence="4" id="KW-1185">Reference proteome</keyword>
<evidence type="ECO:0000313" key="3">
    <source>
        <dbReference type="EMBL" id="VDM28278.1"/>
    </source>
</evidence>
<accession>A0A183U247</accession>